<accession>A0A4R6RML5</accession>
<comment type="caution">
    <text evidence="6">The sequence shown here is derived from an EMBL/GenBank/DDBJ whole genome shotgun (WGS) entry which is preliminary data.</text>
</comment>
<keyword evidence="4" id="KW-0274">FAD</keyword>
<dbReference type="InterPro" id="IPR016169">
    <property type="entry name" value="FAD-bd_PCMH_sub2"/>
</dbReference>
<dbReference type="Gene3D" id="3.30.43.10">
    <property type="entry name" value="Uridine Diphospho-n-acetylenolpyruvylglucosamine Reductase, domain 2"/>
    <property type="match status" value="1"/>
</dbReference>
<dbReference type="InterPro" id="IPR036318">
    <property type="entry name" value="FAD-bd_PCMH-like_sf"/>
</dbReference>
<dbReference type="Gene3D" id="3.30.465.10">
    <property type="match status" value="1"/>
</dbReference>
<dbReference type="GO" id="GO:0003824">
    <property type="term" value="F:catalytic activity"/>
    <property type="evidence" value="ECO:0007669"/>
    <property type="project" value="InterPro"/>
</dbReference>
<dbReference type="OrthoDB" id="9809290at2"/>
<feature type="domain" description="FAD-binding PCMH-type" evidence="5">
    <location>
        <begin position="40"/>
        <end position="221"/>
    </location>
</feature>
<dbReference type="Proteomes" id="UP000294547">
    <property type="component" value="Unassembled WGS sequence"/>
</dbReference>
<dbReference type="InterPro" id="IPR004113">
    <property type="entry name" value="FAD-bd_oxidored_4_C"/>
</dbReference>
<keyword evidence="7" id="KW-1185">Reference proteome</keyword>
<evidence type="ECO:0000256" key="2">
    <source>
        <dbReference type="ARBA" id="ARBA00008000"/>
    </source>
</evidence>
<dbReference type="Gene3D" id="1.10.45.10">
    <property type="entry name" value="Vanillyl-alcohol Oxidase, Chain A, domain 4"/>
    <property type="match status" value="1"/>
</dbReference>
<dbReference type="Gene3D" id="3.30.70.2740">
    <property type="match status" value="1"/>
</dbReference>
<reference evidence="6 7" key="1">
    <citation type="submission" date="2019-03" db="EMBL/GenBank/DDBJ databases">
        <title>Genomic Encyclopedia of Type Strains, Phase IV (KMG-IV): sequencing the most valuable type-strain genomes for metagenomic binning, comparative biology and taxonomic classification.</title>
        <authorList>
            <person name="Goeker M."/>
        </authorList>
    </citation>
    <scope>NUCLEOTIDE SEQUENCE [LARGE SCALE GENOMIC DNA]</scope>
    <source>
        <strain evidence="6 7">DSM 102969</strain>
    </source>
</reference>
<evidence type="ECO:0000313" key="7">
    <source>
        <dbReference type="Proteomes" id="UP000294547"/>
    </source>
</evidence>
<name>A0A4R6RML5_9HYPH</name>
<dbReference type="InterPro" id="IPR016166">
    <property type="entry name" value="FAD-bd_PCMH"/>
</dbReference>
<dbReference type="PANTHER" id="PTHR43716">
    <property type="entry name" value="D-2-HYDROXYGLUTARATE DEHYDROGENASE, MITOCHONDRIAL"/>
    <property type="match status" value="1"/>
</dbReference>
<dbReference type="PROSITE" id="PS51387">
    <property type="entry name" value="FAD_PCMH"/>
    <property type="match status" value="1"/>
</dbReference>
<evidence type="ECO:0000256" key="1">
    <source>
        <dbReference type="ARBA" id="ARBA00001974"/>
    </source>
</evidence>
<protein>
    <submittedName>
        <fullName evidence="6">4-phosphoerythronate dehydrogenase (FAD-dependent)</fullName>
    </submittedName>
</protein>
<proteinExistence type="inferred from homology"/>
<dbReference type="InterPro" id="IPR051264">
    <property type="entry name" value="FAD-oxidored/transferase_4"/>
</dbReference>
<dbReference type="Gene3D" id="3.30.70.2190">
    <property type="match status" value="1"/>
</dbReference>
<evidence type="ECO:0000256" key="4">
    <source>
        <dbReference type="ARBA" id="ARBA00022827"/>
    </source>
</evidence>
<organism evidence="6 7">
    <name type="scientific">Oharaeibacter diazotrophicus</name>
    <dbReference type="NCBI Taxonomy" id="1920512"/>
    <lineage>
        <taxon>Bacteria</taxon>
        <taxon>Pseudomonadati</taxon>
        <taxon>Pseudomonadota</taxon>
        <taxon>Alphaproteobacteria</taxon>
        <taxon>Hyphomicrobiales</taxon>
        <taxon>Pleomorphomonadaceae</taxon>
        <taxon>Oharaeibacter</taxon>
    </lineage>
</organism>
<evidence type="ECO:0000259" key="5">
    <source>
        <dbReference type="PROSITE" id="PS51387"/>
    </source>
</evidence>
<comment type="similarity">
    <text evidence="2">Belongs to the FAD-binding oxidoreductase/transferase type 4 family.</text>
</comment>
<dbReference type="SUPFAM" id="SSF56176">
    <property type="entry name" value="FAD-binding/transporter-associated domain-like"/>
    <property type="match status" value="1"/>
</dbReference>
<dbReference type="EMBL" id="SNXY01000006">
    <property type="protein sequence ID" value="TDP87415.1"/>
    <property type="molecule type" value="Genomic_DNA"/>
</dbReference>
<dbReference type="InterPro" id="IPR016171">
    <property type="entry name" value="Vanillyl_alc_oxidase_C-sub2"/>
</dbReference>
<dbReference type="InterPro" id="IPR016164">
    <property type="entry name" value="FAD-linked_Oxase-like_C"/>
</dbReference>
<evidence type="ECO:0000313" key="6">
    <source>
        <dbReference type="EMBL" id="TDP87415.1"/>
    </source>
</evidence>
<dbReference type="PANTHER" id="PTHR43716:SF2">
    <property type="entry name" value="BLL6224 PROTEIN"/>
    <property type="match status" value="1"/>
</dbReference>
<dbReference type="GO" id="GO:0071949">
    <property type="term" value="F:FAD binding"/>
    <property type="evidence" value="ECO:0007669"/>
    <property type="project" value="InterPro"/>
</dbReference>
<dbReference type="AlphaFoldDB" id="A0A4R6RML5"/>
<dbReference type="InterPro" id="IPR006094">
    <property type="entry name" value="Oxid_FAD_bind_N"/>
</dbReference>
<keyword evidence="3" id="KW-0285">Flavoprotein</keyword>
<dbReference type="SUPFAM" id="SSF55103">
    <property type="entry name" value="FAD-linked oxidases, C-terminal domain"/>
    <property type="match status" value="1"/>
</dbReference>
<dbReference type="RefSeq" id="WP_126535460.1">
    <property type="nucleotide sequence ID" value="NZ_BSPM01000008.1"/>
</dbReference>
<evidence type="ECO:0000256" key="3">
    <source>
        <dbReference type="ARBA" id="ARBA00022630"/>
    </source>
</evidence>
<dbReference type="GO" id="GO:0022904">
    <property type="term" value="P:respiratory electron transport chain"/>
    <property type="evidence" value="ECO:0007669"/>
    <property type="project" value="TreeGrafter"/>
</dbReference>
<dbReference type="Pfam" id="PF01565">
    <property type="entry name" value="FAD_binding_4"/>
    <property type="match status" value="1"/>
</dbReference>
<dbReference type="InterPro" id="IPR016167">
    <property type="entry name" value="FAD-bd_PCMH_sub1"/>
</dbReference>
<dbReference type="FunFam" id="1.10.45.10:FF:000001">
    <property type="entry name" value="D-lactate dehydrogenase mitochondrial"/>
    <property type="match status" value="1"/>
</dbReference>
<gene>
    <name evidence="6" type="ORF">EDD54_1310</name>
</gene>
<dbReference type="Pfam" id="PF02913">
    <property type="entry name" value="FAD-oxidase_C"/>
    <property type="match status" value="1"/>
</dbReference>
<comment type="cofactor">
    <cofactor evidence="1">
        <name>FAD</name>
        <dbReference type="ChEBI" id="CHEBI:57692"/>
    </cofactor>
</comment>
<sequence>MADDSLSAFLAGAAAAIGARHVVTDPADQARHLVEWRGLYRGETPAVLRPGTTAEVAEIVRLAAATRTPLVPQGGNTGLVGGQIPVPGAGEVVVSLERLDRIRAVDAAGYTVTVEAGATLEAVHAAAEAVDRLFPLTLASQGSCRIGGNVSTNAGGTAVLSYGNTRDLVLGLEVVLADGRVLNGLRRLRKDNAGYDLKQLFIGTEGTLGIVTAAVLKLLPRPREVAVAFVGLDGPAEALALLARARDEAGSSVTGFEVMAGGAVAFALRHLAGARRPTAADHPWYVLVEISSGAADGTARRLLETALAEAIEAGEVADAVVASSLGQAAEFWRLRHGLSEVQRHEGASIKHDVSVPLADLPAFLVEAEAAVRAAFPGCRPVPFGHMGDGNIHFNVSQPIGADGAAFLARWDEMNAVVHAVVRRYDGSVAAEHGVGRLKRDLLAETRDPVEIELMRRLKTTLDPLGILNPGRVIQAP</sequence>